<feature type="transmembrane region" description="Helical" evidence="1">
    <location>
        <begin position="139"/>
        <end position="164"/>
    </location>
</feature>
<evidence type="ECO:0000256" key="1">
    <source>
        <dbReference type="SAM" id="Phobius"/>
    </source>
</evidence>
<dbReference type="Proteomes" id="UP001597327">
    <property type="component" value="Unassembled WGS sequence"/>
</dbReference>
<keyword evidence="1" id="KW-0812">Transmembrane</keyword>
<protein>
    <submittedName>
        <fullName evidence="2">DUF2182 domain-containing protein</fullName>
    </submittedName>
</protein>
<reference evidence="3" key="1">
    <citation type="journal article" date="2019" name="Int. J. Syst. Evol. Microbiol.">
        <title>The Global Catalogue of Microorganisms (GCM) 10K type strain sequencing project: providing services to taxonomists for standard genome sequencing and annotation.</title>
        <authorList>
            <consortium name="The Broad Institute Genomics Platform"/>
            <consortium name="The Broad Institute Genome Sequencing Center for Infectious Disease"/>
            <person name="Wu L."/>
            <person name="Ma J."/>
        </authorList>
    </citation>
    <scope>NUCLEOTIDE SEQUENCE [LARGE SCALE GENOMIC DNA]</scope>
    <source>
        <strain evidence="3">JCM 3369</strain>
    </source>
</reference>
<dbReference type="EMBL" id="JBHUFA010000001">
    <property type="protein sequence ID" value="MFD1694288.1"/>
    <property type="molecule type" value="Genomic_DNA"/>
</dbReference>
<sequence length="305" mass="31371">MTLSLSTPPAPSAAARPDAVRPRGWGLVVAAVVLLSGLGWLVMALMVVEMIPAIDMGALGPGMGLFNSFGPLAALPADVRATLQVLCLPTAATGGLSGWSLAQWGGALAMWAAMALAMMVPTAIPMLKRFHAASEGSVMATLAVLLGYVSVWLAYAVAATLAQWLFNAKLAVLSDVAASVSLAFSASVLLAAGIYQFTPVKRACLLRCWYPRFVFGTAGADRRVPLSAALVEGVRQGVSCLGCCSAVMGVMFAVGVMNLFWMVLLGALMAVEKSLPSRVLPPLAGALFLLAGAALVLVIRLGAAA</sequence>
<feature type="transmembrane region" description="Helical" evidence="1">
    <location>
        <begin position="25"/>
        <end position="48"/>
    </location>
</feature>
<dbReference type="Pfam" id="PF09948">
    <property type="entry name" value="PpoB2"/>
    <property type="match status" value="1"/>
</dbReference>
<organism evidence="2 3">
    <name type="scientific">Roseibium aestuarii</name>
    <dbReference type="NCBI Taxonomy" id="2600299"/>
    <lineage>
        <taxon>Bacteria</taxon>
        <taxon>Pseudomonadati</taxon>
        <taxon>Pseudomonadota</taxon>
        <taxon>Alphaproteobacteria</taxon>
        <taxon>Hyphomicrobiales</taxon>
        <taxon>Stappiaceae</taxon>
        <taxon>Roseibium</taxon>
    </lineage>
</organism>
<keyword evidence="1" id="KW-1133">Transmembrane helix</keyword>
<dbReference type="InterPro" id="IPR018688">
    <property type="entry name" value="PpoB2-like"/>
</dbReference>
<feature type="transmembrane region" description="Helical" evidence="1">
    <location>
        <begin position="108"/>
        <end position="127"/>
    </location>
</feature>
<accession>A0ABW4JS54</accession>
<feature type="transmembrane region" description="Helical" evidence="1">
    <location>
        <begin position="245"/>
        <end position="271"/>
    </location>
</feature>
<feature type="transmembrane region" description="Helical" evidence="1">
    <location>
        <begin position="176"/>
        <end position="197"/>
    </location>
</feature>
<evidence type="ECO:0000313" key="3">
    <source>
        <dbReference type="Proteomes" id="UP001597327"/>
    </source>
</evidence>
<keyword evidence="1" id="KW-0472">Membrane</keyword>
<feature type="transmembrane region" description="Helical" evidence="1">
    <location>
        <begin position="283"/>
        <end position="303"/>
    </location>
</feature>
<proteinExistence type="predicted"/>
<gene>
    <name evidence="2" type="ORF">ACFSC7_02085</name>
</gene>
<name>A0ABW4JS54_9HYPH</name>
<comment type="caution">
    <text evidence="2">The sequence shown here is derived from an EMBL/GenBank/DDBJ whole genome shotgun (WGS) entry which is preliminary data.</text>
</comment>
<keyword evidence="3" id="KW-1185">Reference proteome</keyword>
<evidence type="ECO:0000313" key="2">
    <source>
        <dbReference type="EMBL" id="MFD1694288.1"/>
    </source>
</evidence>
<dbReference type="RefSeq" id="WP_149891846.1">
    <property type="nucleotide sequence ID" value="NZ_JBHUFA010000001.1"/>
</dbReference>